<keyword evidence="2" id="KW-1185">Reference proteome</keyword>
<dbReference type="EMBL" id="JXJT01000019">
    <property type="protein sequence ID" value="PCS02035.1"/>
    <property type="molecule type" value="Genomic_DNA"/>
</dbReference>
<comment type="caution">
    <text evidence="1">The sequence shown here is derived from an EMBL/GenBank/DDBJ whole genome shotgun (WGS) entry which is preliminary data.</text>
</comment>
<sequence length="149" mass="17381">MKVMSTKKQREKIVAEKLANEHNRILYILNESDYYDITLDPAIETYLEIFEIYQSKYVEWKDRGFPTVQKITNKNGSTNSVKHPLAHQVEVWTDKKMKALAMLGLVNKKIQGKFVGGKPLGEEEIKRPNSKEIDYLRQHQEKWREGGDG</sequence>
<evidence type="ECO:0000313" key="1">
    <source>
        <dbReference type="EMBL" id="PCS02035.1"/>
    </source>
</evidence>
<gene>
    <name evidence="1" type="ORF">RR45_GL000743</name>
</gene>
<proteinExistence type="predicted"/>
<dbReference type="Proteomes" id="UP000218979">
    <property type="component" value="Unassembled WGS sequence"/>
</dbReference>
<reference evidence="1 2" key="1">
    <citation type="submission" date="2014-12" db="EMBL/GenBank/DDBJ databases">
        <title>Draft genome sequences of 10 type strains of Lactococcus.</title>
        <authorList>
            <person name="Sun Z."/>
            <person name="Zhong Z."/>
            <person name="Liu W."/>
            <person name="Zhang W."/>
            <person name="Zhang H."/>
        </authorList>
    </citation>
    <scope>NUCLEOTIDE SEQUENCE [LARGE SCALE GENOMIC DNA]</scope>
    <source>
        <strain evidence="1 2">DSM 22330</strain>
    </source>
</reference>
<evidence type="ECO:0000313" key="2">
    <source>
        <dbReference type="Proteomes" id="UP000218979"/>
    </source>
</evidence>
<organism evidence="1 2">
    <name type="scientific">Pseudolactococcus chungangensis CAU 28 = DSM 22330</name>
    <dbReference type="NCBI Taxonomy" id="1122154"/>
    <lineage>
        <taxon>Bacteria</taxon>
        <taxon>Bacillati</taxon>
        <taxon>Bacillota</taxon>
        <taxon>Bacilli</taxon>
        <taxon>Lactobacillales</taxon>
        <taxon>Streptococcaceae</taxon>
        <taxon>Pseudolactococcus</taxon>
    </lineage>
</organism>
<protein>
    <submittedName>
        <fullName evidence="1">Terminase small subunit</fullName>
    </submittedName>
</protein>
<name>A0ABX4I5K3_9LACT</name>
<accession>A0ABX4I5K3</accession>